<keyword evidence="1" id="KW-0472">Membrane</keyword>
<keyword evidence="3" id="KW-1185">Reference proteome</keyword>
<keyword evidence="1" id="KW-1133">Transmembrane helix</keyword>
<evidence type="ECO:0000313" key="2">
    <source>
        <dbReference type="EMBL" id="EIV99930.1"/>
    </source>
</evidence>
<dbReference type="Proteomes" id="UP000005110">
    <property type="component" value="Chromosome"/>
</dbReference>
<keyword evidence="1" id="KW-0812">Transmembrane</keyword>
<dbReference type="PATRIC" id="fig|880478.3.peg.2127"/>
<dbReference type="RefSeq" id="WP_006569664.1">
    <property type="nucleotide sequence ID" value="NZ_CM001486.1"/>
</dbReference>
<protein>
    <recommendedName>
        <fullName evidence="4">PrgI family protein</fullName>
    </recommendedName>
</protein>
<evidence type="ECO:0000313" key="3">
    <source>
        <dbReference type="Proteomes" id="UP000005110"/>
    </source>
</evidence>
<sequence length="99" mass="11464">MYQVPKNISAKFEFFPGFGWKELFFVLIGLSIGLFVYLILSIFTKSIIRYLIVLILTGLSYFAVVPGPDGNSVFSLIKYYLNWTKKQKRYLYVQGGCRD</sequence>
<feature type="transmembrane region" description="Helical" evidence="1">
    <location>
        <begin position="23"/>
        <end position="40"/>
    </location>
</feature>
<dbReference type="EMBL" id="CM001486">
    <property type="protein sequence ID" value="EIV99930.1"/>
    <property type="molecule type" value="Genomic_DNA"/>
</dbReference>
<dbReference type="Pfam" id="PF12666">
    <property type="entry name" value="PrgI"/>
    <property type="match status" value="1"/>
</dbReference>
<accession>I9KSZ6</accession>
<organism evidence="2 3">
    <name type="scientific">Thermoanaerobacter siderophilus SR4</name>
    <dbReference type="NCBI Taxonomy" id="880478"/>
    <lineage>
        <taxon>Bacteria</taxon>
        <taxon>Bacillati</taxon>
        <taxon>Bacillota</taxon>
        <taxon>Clostridia</taxon>
        <taxon>Thermoanaerobacterales</taxon>
        <taxon>Thermoanaerobacteraceae</taxon>
        <taxon>Thermoanaerobacter</taxon>
    </lineage>
</organism>
<gene>
    <name evidence="2" type="ORF">ThesiDRAFT1_0948</name>
</gene>
<dbReference type="InterPro" id="IPR024414">
    <property type="entry name" value="Uncharacterised_PrgI"/>
</dbReference>
<dbReference type="AlphaFoldDB" id="I9KSZ6"/>
<evidence type="ECO:0000256" key="1">
    <source>
        <dbReference type="SAM" id="Phobius"/>
    </source>
</evidence>
<evidence type="ECO:0008006" key="4">
    <source>
        <dbReference type="Google" id="ProtNLM"/>
    </source>
</evidence>
<name>I9KSZ6_9THEO</name>
<proteinExistence type="predicted"/>
<reference evidence="2 3" key="1">
    <citation type="submission" date="2012-02" db="EMBL/GenBank/DDBJ databases">
        <title>Improved High-Quality Draft sequence of Thermoanaerobacter siderophilus SR4.</title>
        <authorList>
            <consortium name="US DOE Joint Genome Institute"/>
            <person name="Lucas S."/>
            <person name="Han J."/>
            <person name="Lapidus A."/>
            <person name="Cheng J.-F."/>
            <person name="Goodwin L."/>
            <person name="Pitluck S."/>
            <person name="Peters L."/>
            <person name="Detter J.C."/>
            <person name="Han C."/>
            <person name="Tapia R."/>
            <person name="Land M."/>
            <person name="Hauser L."/>
            <person name="Kyrpides N."/>
            <person name="Ivanova N."/>
            <person name="Pagani I."/>
            <person name="Hemme C."/>
            <person name="Woyke T."/>
        </authorList>
    </citation>
    <scope>NUCLEOTIDE SEQUENCE [LARGE SCALE GENOMIC DNA]</scope>
    <source>
        <strain evidence="2 3">SR4</strain>
    </source>
</reference>
<dbReference type="HOGENOM" id="CLU_2319179_0_0_9"/>
<feature type="transmembrane region" description="Helical" evidence="1">
    <location>
        <begin position="47"/>
        <end position="64"/>
    </location>
</feature>